<reference evidence="2 3" key="1">
    <citation type="submission" date="2019-05" db="EMBL/GenBank/DDBJ databases">
        <authorList>
            <person name="Lee S.D."/>
        </authorList>
    </citation>
    <scope>NUCLEOTIDE SEQUENCE [LARGE SCALE GENOMIC DNA]</scope>
    <source>
        <strain evidence="2 3">C5-26</strain>
    </source>
</reference>
<dbReference type="Proteomes" id="UP000320244">
    <property type="component" value="Unassembled WGS sequence"/>
</dbReference>
<protein>
    <submittedName>
        <fullName evidence="2">Uncharacterized protein</fullName>
    </submittedName>
</protein>
<dbReference type="RefSeq" id="WP_146319237.1">
    <property type="nucleotide sequence ID" value="NZ_VCQV01000031.1"/>
</dbReference>
<dbReference type="EMBL" id="VCQV01000031">
    <property type="protein sequence ID" value="TWP34108.1"/>
    <property type="molecule type" value="Genomic_DNA"/>
</dbReference>
<dbReference type="OrthoDB" id="9988761at2"/>
<evidence type="ECO:0000313" key="3">
    <source>
        <dbReference type="Proteomes" id="UP000320244"/>
    </source>
</evidence>
<proteinExistence type="predicted"/>
<name>A0A563DV32_9MICO</name>
<keyword evidence="3" id="KW-1185">Reference proteome</keyword>
<comment type="caution">
    <text evidence="2">The sequence shown here is derived from an EMBL/GenBank/DDBJ whole genome shotgun (WGS) entry which is preliminary data.</text>
</comment>
<evidence type="ECO:0000256" key="1">
    <source>
        <dbReference type="SAM" id="MobiDB-lite"/>
    </source>
</evidence>
<sequence length="91" mass="10254">MGFLSRLFIPRSVRRAAHPARAVRRAVTPKPVKRVRRAMHPVSNAKYSVERSVATSLRSGSKRRTKAPIYRHGNCPVKHRTPEAAAGCRNR</sequence>
<gene>
    <name evidence="2" type="ORF">FGL98_18545</name>
</gene>
<feature type="region of interest" description="Disordered" evidence="1">
    <location>
        <begin position="49"/>
        <end position="91"/>
    </location>
</feature>
<organism evidence="2 3">
    <name type="scientific">Leekyejoonella antrihumi</name>
    <dbReference type="NCBI Taxonomy" id="1660198"/>
    <lineage>
        <taxon>Bacteria</taxon>
        <taxon>Bacillati</taxon>
        <taxon>Actinomycetota</taxon>
        <taxon>Actinomycetes</taxon>
        <taxon>Micrococcales</taxon>
        <taxon>Dermacoccaceae</taxon>
        <taxon>Leekyejoonella</taxon>
    </lineage>
</organism>
<evidence type="ECO:0000313" key="2">
    <source>
        <dbReference type="EMBL" id="TWP34108.1"/>
    </source>
</evidence>
<reference evidence="2 3" key="2">
    <citation type="submission" date="2019-08" db="EMBL/GenBank/DDBJ databases">
        <title>Jejuicoccus antrihumi gen. nov., sp. nov., a new member of the family Dermacoccaceae isolated from a cave.</title>
        <authorList>
            <person name="Schumann P."/>
            <person name="Kim I.S."/>
        </authorList>
    </citation>
    <scope>NUCLEOTIDE SEQUENCE [LARGE SCALE GENOMIC DNA]</scope>
    <source>
        <strain evidence="2 3">C5-26</strain>
    </source>
</reference>
<accession>A0A563DV32</accession>
<dbReference type="AlphaFoldDB" id="A0A563DV32"/>